<reference evidence="2 3" key="1">
    <citation type="submission" date="2017-09" db="EMBL/GenBank/DDBJ databases">
        <title>Genome sequencing of Besnoitia besnoiti strain Bb-Ger1.</title>
        <authorList>
            <person name="Schares G."/>
            <person name="Venepally P."/>
            <person name="Lorenzi H.A."/>
        </authorList>
    </citation>
    <scope>NUCLEOTIDE SEQUENCE [LARGE SCALE GENOMIC DNA]</scope>
    <source>
        <strain evidence="2 3">Bb-Ger1</strain>
    </source>
</reference>
<dbReference type="KEGG" id="bbes:BESB_047350"/>
<comment type="caution">
    <text evidence="2">The sequence shown here is derived from an EMBL/GenBank/DDBJ whole genome shotgun (WGS) entry which is preliminary data.</text>
</comment>
<feature type="region of interest" description="Disordered" evidence="1">
    <location>
        <begin position="147"/>
        <end position="275"/>
    </location>
</feature>
<feature type="compositionally biased region" description="Polar residues" evidence="1">
    <location>
        <begin position="21"/>
        <end position="31"/>
    </location>
</feature>
<dbReference type="Proteomes" id="UP000224006">
    <property type="component" value="Chromosome III"/>
</dbReference>
<feature type="compositionally biased region" description="Low complexity" evidence="1">
    <location>
        <begin position="222"/>
        <end position="232"/>
    </location>
</feature>
<dbReference type="AlphaFoldDB" id="A0A2A9MLH2"/>
<evidence type="ECO:0000313" key="3">
    <source>
        <dbReference type="Proteomes" id="UP000224006"/>
    </source>
</evidence>
<proteinExistence type="predicted"/>
<feature type="compositionally biased region" description="Basic and acidic residues" evidence="1">
    <location>
        <begin position="262"/>
        <end position="275"/>
    </location>
</feature>
<dbReference type="VEuPathDB" id="ToxoDB:BESB_047350"/>
<evidence type="ECO:0000256" key="1">
    <source>
        <dbReference type="SAM" id="MobiDB-lite"/>
    </source>
</evidence>
<organism evidence="2 3">
    <name type="scientific">Besnoitia besnoiti</name>
    <name type="common">Apicomplexan protozoan</name>
    <dbReference type="NCBI Taxonomy" id="94643"/>
    <lineage>
        <taxon>Eukaryota</taxon>
        <taxon>Sar</taxon>
        <taxon>Alveolata</taxon>
        <taxon>Apicomplexa</taxon>
        <taxon>Conoidasida</taxon>
        <taxon>Coccidia</taxon>
        <taxon>Eucoccidiorida</taxon>
        <taxon>Eimeriorina</taxon>
        <taxon>Sarcocystidae</taxon>
        <taxon>Besnoitia</taxon>
    </lineage>
</organism>
<sequence length="889" mass="94119">MAVPLPVQLQQGELGYRNDSGEASRSGSDSVAWSRDTSDDPQSGAVRGLGRVAPVLRRRVLEEAPAEKNFTKKSTMKRAGAARGAAAAQVAAKSEVFSHMDAVRTCRESSFFFPKNGQQAKLGLNGRGTVTQVCTFEGSLEDYLQLRSTDGSSSGEGLSSSASERGCSDDKAISAASSVDGATPARNVSEASRQSSQPAAAEGGDLDAASAGCLEDGERQPSAQSSTGAAASTRERSDASQGSLPEVADESAAGSEETAPAEEPREDAAKPKTGRLIELEMKDGCVVWPTDRPVIPLPLWQLTSFSHEPLTAEQWAQLPTVGTAGPYSQLLEAPLAALSPAEIRHAYVPGLLSRLRGMSSTPMPQPVALPPLKLPVGCEAPPLSVQIGTVQSIPSAAEKSGQSTRQISGAANQPRRSNSFSSGPVFPSLNNQATGGSRGVMYANFSNKHFIQHVPTGAEGEVLRTEDDGASLIVRIKNGRVKKFARSDCRVTKAVCTPTKAPSERQLTAAAHHHALAMLISRANRAQQEAAALPLGLQKNNASLGAKPEQQNATVSNTTQLLPPCLGPRSKSLLSLFSFGKTDVAEAPTIAAQSQGKNLSINPALRGADQIPKIDDLVKIAQEHAINTATNTLCIAGPTSEPSIREIGSHVAVEAVRTKKYVLDDGEEGSMVPVFSSESQALQAREAEEARRRQQQQAALPLDPTQILLERHRELEELKRQQLNAQEDEIIYAQDAPDATRAPGIVSPTVIKETLVVPPKDSDNTRHLVRAPGIVHPLVEDAPDLEIIRPAASQAPGSQMPSNSYAAEETAGGVEWYAGLQQQMRAQLMQHYAQTGDLQAATAALTGAGIPLPASCVPFPFNMGAPNVQRRQAKVLRDEADQIQFAPIA</sequence>
<evidence type="ECO:0000313" key="2">
    <source>
        <dbReference type="EMBL" id="PFH36543.1"/>
    </source>
</evidence>
<keyword evidence="3" id="KW-1185">Reference proteome</keyword>
<dbReference type="RefSeq" id="XP_029220552.1">
    <property type="nucleotide sequence ID" value="XM_029363186.1"/>
</dbReference>
<feature type="region of interest" description="Disordered" evidence="1">
    <location>
        <begin position="394"/>
        <end position="431"/>
    </location>
</feature>
<dbReference type="OrthoDB" id="329937at2759"/>
<feature type="compositionally biased region" description="Polar residues" evidence="1">
    <location>
        <begin position="189"/>
        <end position="198"/>
    </location>
</feature>
<feature type="region of interest" description="Disordered" evidence="1">
    <location>
        <begin position="1"/>
        <end position="47"/>
    </location>
</feature>
<feature type="compositionally biased region" description="Low complexity" evidence="1">
    <location>
        <begin position="148"/>
        <end position="163"/>
    </location>
</feature>
<dbReference type="EMBL" id="NWUJ01000003">
    <property type="protein sequence ID" value="PFH36543.1"/>
    <property type="molecule type" value="Genomic_DNA"/>
</dbReference>
<dbReference type="GeneID" id="40309665"/>
<protein>
    <submittedName>
        <fullName evidence="2">Uncharacterized protein</fullName>
    </submittedName>
</protein>
<name>A0A2A9MLH2_BESBE</name>
<gene>
    <name evidence="2" type="ORF">BESB_047350</name>
</gene>
<accession>A0A2A9MLH2</accession>